<dbReference type="PANTHER" id="PTHR43289:SF6">
    <property type="entry name" value="SERINE_THREONINE-PROTEIN KINASE NEKL-3"/>
    <property type="match status" value="1"/>
</dbReference>
<evidence type="ECO:0000256" key="2">
    <source>
        <dbReference type="ARBA" id="ARBA00022741"/>
    </source>
</evidence>
<evidence type="ECO:0000313" key="9">
    <source>
        <dbReference type="Proteomes" id="UP000238348"/>
    </source>
</evidence>
<dbReference type="PROSITE" id="PS50011">
    <property type="entry name" value="PROTEIN_KINASE_DOM"/>
    <property type="match status" value="1"/>
</dbReference>
<feature type="compositionally biased region" description="Pro residues" evidence="6">
    <location>
        <begin position="25"/>
        <end position="34"/>
    </location>
</feature>
<feature type="region of interest" description="Disordered" evidence="6">
    <location>
        <begin position="336"/>
        <end position="355"/>
    </location>
</feature>
<keyword evidence="1" id="KW-0808">Transferase</keyword>
<dbReference type="SUPFAM" id="SSF48452">
    <property type="entry name" value="TPR-like"/>
    <property type="match status" value="1"/>
</dbReference>
<feature type="domain" description="Protein kinase" evidence="7">
    <location>
        <begin position="60"/>
        <end position="320"/>
    </location>
</feature>
<feature type="region of interest" description="Disordered" evidence="6">
    <location>
        <begin position="1"/>
        <end position="34"/>
    </location>
</feature>
<dbReference type="SUPFAM" id="SSF56112">
    <property type="entry name" value="Protein kinase-like (PK-like)"/>
    <property type="match status" value="1"/>
</dbReference>
<dbReference type="InterPro" id="IPR011009">
    <property type="entry name" value="Kinase-like_dom_sf"/>
</dbReference>
<dbReference type="SMART" id="SM00220">
    <property type="entry name" value="S_TKc"/>
    <property type="match status" value="1"/>
</dbReference>
<dbReference type="GO" id="GO:0004674">
    <property type="term" value="F:protein serine/threonine kinase activity"/>
    <property type="evidence" value="ECO:0007669"/>
    <property type="project" value="TreeGrafter"/>
</dbReference>
<dbReference type="Proteomes" id="UP000238348">
    <property type="component" value="Chromosome"/>
</dbReference>
<dbReference type="Pfam" id="PF00069">
    <property type="entry name" value="Pkinase"/>
    <property type="match status" value="1"/>
</dbReference>
<evidence type="ECO:0000313" key="8">
    <source>
        <dbReference type="EMBL" id="AUX45504.1"/>
    </source>
</evidence>
<dbReference type="CDD" id="cd14014">
    <property type="entry name" value="STKc_PknB_like"/>
    <property type="match status" value="1"/>
</dbReference>
<dbReference type="Gene3D" id="3.30.200.20">
    <property type="entry name" value="Phosphorylase Kinase, domain 1"/>
    <property type="match status" value="1"/>
</dbReference>
<feature type="compositionally biased region" description="Polar residues" evidence="6">
    <location>
        <begin position="342"/>
        <end position="354"/>
    </location>
</feature>
<evidence type="ECO:0000256" key="6">
    <source>
        <dbReference type="SAM" id="MobiDB-lite"/>
    </source>
</evidence>
<dbReference type="Gene3D" id="1.25.40.10">
    <property type="entry name" value="Tetratricopeptide repeat domain"/>
    <property type="match status" value="1"/>
</dbReference>
<dbReference type="PROSITE" id="PS00108">
    <property type="entry name" value="PROTEIN_KINASE_ST"/>
    <property type="match status" value="1"/>
</dbReference>
<evidence type="ECO:0000259" key="7">
    <source>
        <dbReference type="PROSITE" id="PS50011"/>
    </source>
</evidence>
<evidence type="ECO:0000256" key="4">
    <source>
        <dbReference type="ARBA" id="ARBA00022840"/>
    </source>
</evidence>
<dbReference type="InterPro" id="IPR017441">
    <property type="entry name" value="Protein_kinase_ATP_BS"/>
</dbReference>
<accession>A0A2L0F1R6</accession>
<reference evidence="8 9" key="1">
    <citation type="submission" date="2015-09" db="EMBL/GenBank/DDBJ databases">
        <title>Sorangium comparison.</title>
        <authorList>
            <person name="Zaburannyi N."/>
            <person name="Bunk B."/>
            <person name="Overmann J."/>
            <person name="Mueller R."/>
        </authorList>
    </citation>
    <scope>NUCLEOTIDE SEQUENCE [LARGE SCALE GENOMIC DNA]</scope>
    <source>
        <strain evidence="8 9">So ce26</strain>
    </source>
</reference>
<dbReference type="InterPro" id="IPR011990">
    <property type="entry name" value="TPR-like_helical_dom_sf"/>
</dbReference>
<evidence type="ECO:0000256" key="5">
    <source>
        <dbReference type="PROSITE-ProRule" id="PRU10141"/>
    </source>
</evidence>
<name>A0A2L0F1R6_SORCE</name>
<dbReference type="Gene3D" id="1.10.510.10">
    <property type="entry name" value="Transferase(Phosphotransferase) domain 1"/>
    <property type="match status" value="1"/>
</dbReference>
<dbReference type="InterPro" id="IPR000719">
    <property type="entry name" value="Prot_kinase_dom"/>
</dbReference>
<dbReference type="InterPro" id="IPR008271">
    <property type="entry name" value="Ser/Thr_kinase_AS"/>
</dbReference>
<dbReference type="PANTHER" id="PTHR43289">
    <property type="entry name" value="MITOGEN-ACTIVATED PROTEIN KINASE KINASE KINASE 20-RELATED"/>
    <property type="match status" value="1"/>
</dbReference>
<evidence type="ECO:0000256" key="1">
    <source>
        <dbReference type="ARBA" id="ARBA00022679"/>
    </source>
</evidence>
<evidence type="ECO:0000256" key="3">
    <source>
        <dbReference type="ARBA" id="ARBA00022777"/>
    </source>
</evidence>
<dbReference type="PROSITE" id="PS00107">
    <property type="entry name" value="PROTEIN_KINASE_ATP"/>
    <property type="match status" value="1"/>
</dbReference>
<organism evidence="8 9">
    <name type="scientific">Sorangium cellulosum</name>
    <name type="common">Polyangium cellulosum</name>
    <dbReference type="NCBI Taxonomy" id="56"/>
    <lineage>
        <taxon>Bacteria</taxon>
        <taxon>Pseudomonadati</taxon>
        <taxon>Myxococcota</taxon>
        <taxon>Polyangia</taxon>
        <taxon>Polyangiales</taxon>
        <taxon>Polyangiaceae</taxon>
        <taxon>Sorangium</taxon>
    </lineage>
</organism>
<dbReference type="GO" id="GO:0005524">
    <property type="term" value="F:ATP binding"/>
    <property type="evidence" value="ECO:0007669"/>
    <property type="project" value="UniProtKB-UniRule"/>
</dbReference>
<keyword evidence="4 5" id="KW-0067">ATP-binding</keyword>
<dbReference type="AlphaFoldDB" id="A0A2L0F1R6"/>
<protein>
    <recommendedName>
        <fullName evidence="7">Protein kinase domain-containing protein</fullName>
    </recommendedName>
</protein>
<gene>
    <name evidence="8" type="ORF">SOCE26_069960</name>
</gene>
<sequence>MRHESSDLATAPHAPPVLDASTAPDAPPVLCPPTAPHAPPVLGAAVRGDLGPGHVIAGRYELRSRLGAGGMGSVWRALDHAVEEEVAVKVLLADWSNEPVMVARFRRELRLARKISHPSVCRVFDLGEADGLRFLTMELIEGQTLRALLAEGPLDPRRALSILQQVASGLAAAHDQGIIHRDLKPENVLVRRDGRAIVADFGLARGVLAQPSIVGSIAGTPSYMSPEQLRGEPLGPTSDIFALGILGFELLTGRSPFGAGAPATVMSAILRDAPQRLEAPALPEGAARALDELLARALRKRPEERFPSAGSFEAALGAVLADLCRAIDGATATAKTLPSGRPSLSSTLSPTMDATSPGVRLSLAAMDSTSPGGRPLPSPRRRWRGAAAAAALVLGLGAVTWRAGDGGQAAFERATPPGQQALDVESIPPEPTRPSIVVMPFDNLTEEASWDGLGQSAAEAILGGLYTMPQVLALGAARSGDPVAEAKRRGAAWVVTGTLQRVGEDLRLAAQLRATGGPVAGEPIEIDGAPQELPRLLDVLRDRALDEVRLVWRDHHRRERAARGTSDAAARAKLLLYYKMIGPAPRPQHHAEGKRLLDEALAADAGYVPALAERAYLQSLHAYVQNEPSLYTSALDDLDRALSRAPDDPQARVMRCRVLQVKRQAGDHATDADNQAALEACEAARHADPGSADVLVAFARLYDDTCETDLANGFAEQALELDRSLSGRVLRQRVMLAVQEGKWEIADRMSLRLVAFEQEQRALGARGISRRMGVLPAPGAHLLRAAVLLRQDRLDEARAELEEELAADMGAKADGPFEAASIRGLLRIARQKGEPADARLAKRLAALERQLQEGAAKNPHVAASVAGAYQWTDPEAALAWLGRMGAPSSFKEAFHRALAYRMAGNDAAARAALGARAPAERWEQACATWLGSQLSL</sequence>
<keyword evidence="2 5" id="KW-0547">Nucleotide-binding</keyword>
<proteinExistence type="predicted"/>
<keyword evidence="3" id="KW-0418">Kinase</keyword>
<feature type="binding site" evidence="5">
    <location>
        <position position="89"/>
    </location>
    <ligand>
        <name>ATP</name>
        <dbReference type="ChEBI" id="CHEBI:30616"/>
    </ligand>
</feature>
<dbReference type="EMBL" id="CP012673">
    <property type="protein sequence ID" value="AUX45504.1"/>
    <property type="molecule type" value="Genomic_DNA"/>
</dbReference>